<comment type="caution">
    <text evidence="2">The sequence shown here is derived from an EMBL/GenBank/DDBJ whole genome shotgun (WGS) entry which is preliminary data.</text>
</comment>
<keyword evidence="1" id="KW-0812">Transmembrane</keyword>
<sequence length="322" mass="37697">MMKYEINGSALTVAVIIFIFLCFDVQLYHNIQTESRFNVTITVKAVMLDHVNTYFLQPLSELLVDVTQFPSLFPDITANHISYVGVIVAMISARLVYSDHLWIRRLAVIAFFVRQFLDDLDGLVARYRLGIDSKKQVSLPNTNGYLVDGVCDGLGFIIFWFVVFLYANKRQNLTQSNNYSLLQTTTQAIASTKTNNYYQRRLFKHYILILIQMGLSALFWNLFLIKYHHMVDPPINPGMESNRTPLQEEIFRSPVMFIIMWLWRFVNPHALTNYLLIAVWLNQQTQYAKRSGQYFFWVLFGIAFLSEIHCQDVQYRLELMTY</sequence>
<feature type="transmembrane region" description="Helical" evidence="1">
    <location>
        <begin position="6"/>
        <end position="25"/>
    </location>
</feature>
<dbReference type="Gene3D" id="1.20.120.1760">
    <property type="match status" value="1"/>
</dbReference>
<keyword evidence="1" id="KW-1133">Transmembrane helix</keyword>
<dbReference type="OMA" id="TANHISY"/>
<keyword evidence="3" id="KW-1185">Reference proteome</keyword>
<organism evidence="2 3">
    <name type="scientific">Blomia tropicalis</name>
    <name type="common">Mite</name>
    <dbReference type="NCBI Taxonomy" id="40697"/>
    <lineage>
        <taxon>Eukaryota</taxon>
        <taxon>Metazoa</taxon>
        <taxon>Ecdysozoa</taxon>
        <taxon>Arthropoda</taxon>
        <taxon>Chelicerata</taxon>
        <taxon>Arachnida</taxon>
        <taxon>Acari</taxon>
        <taxon>Acariformes</taxon>
        <taxon>Sarcoptiformes</taxon>
        <taxon>Astigmata</taxon>
        <taxon>Glycyphagoidea</taxon>
        <taxon>Echimyopodidae</taxon>
        <taxon>Blomia</taxon>
    </lineage>
</organism>
<reference evidence="2" key="1">
    <citation type="submission" date="2022-12" db="EMBL/GenBank/DDBJ databases">
        <title>Genome assemblies of Blomia tropicalis.</title>
        <authorList>
            <person name="Cui Y."/>
        </authorList>
    </citation>
    <scope>NUCLEOTIDE SEQUENCE</scope>
    <source>
        <tissue evidence="2">Adult mites</tissue>
    </source>
</reference>
<evidence type="ECO:0000313" key="3">
    <source>
        <dbReference type="Proteomes" id="UP001142055"/>
    </source>
</evidence>
<dbReference type="EMBL" id="JAPWDV010000002">
    <property type="protein sequence ID" value="KAJ6220052.1"/>
    <property type="molecule type" value="Genomic_DNA"/>
</dbReference>
<evidence type="ECO:0000313" key="2">
    <source>
        <dbReference type="EMBL" id="KAJ6220052.1"/>
    </source>
</evidence>
<dbReference type="Proteomes" id="UP001142055">
    <property type="component" value="Chromosome 2"/>
</dbReference>
<feature type="transmembrane region" description="Helical" evidence="1">
    <location>
        <begin position="294"/>
        <end position="310"/>
    </location>
</feature>
<keyword evidence="1" id="KW-0472">Membrane</keyword>
<name>A0A9Q0M981_BLOTA</name>
<accession>A0A9Q0M981</accession>
<feature type="transmembrane region" description="Helical" evidence="1">
    <location>
        <begin position="261"/>
        <end position="282"/>
    </location>
</feature>
<proteinExistence type="predicted"/>
<protein>
    <submittedName>
        <fullName evidence="2">Uncharacterized protein</fullName>
    </submittedName>
</protein>
<dbReference type="InterPro" id="IPR043130">
    <property type="entry name" value="CDP-OH_PTrfase_TM_dom"/>
</dbReference>
<dbReference type="AlphaFoldDB" id="A0A9Q0M981"/>
<evidence type="ECO:0000256" key="1">
    <source>
        <dbReference type="SAM" id="Phobius"/>
    </source>
</evidence>
<feature type="transmembrane region" description="Helical" evidence="1">
    <location>
        <begin position="145"/>
        <end position="167"/>
    </location>
</feature>
<feature type="transmembrane region" description="Helical" evidence="1">
    <location>
        <begin position="206"/>
        <end position="225"/>
    </location>
</feature>
<gene>
    <name evidence="2" type="ORF">RDWZM_005864</name>
</gene>